<accession>A0A1X7U3B4</accession>
<dbReference type="SMART" id="SM00382">
    <property type="entry name" value="AAA"/>
    <property type="match status" value="1"/>
</dbReference>
<dbReference type="CDD" id="cd00009">
    <property type="entry name" value="AAA"/>
    <property type="match status" value="1"/>
</dbReference>
<protein>
    <recommendedName>
        <fullName evidence="2">AAA+ ATPase domain-containing protein</fullName>
    </recommendedName>
</protein>
<evidence type="ECO:0000256" key="1">
    <source>
        <dbReference type="SAM" id="MobiDB-lite"/>
    </source>
</evidence>
<name>A0A1X7U3B4_AMPQE</name>
<dbReference type="Gene3D" id="3.40.50.300">
    <property type="entry name" value="P-loop containing nucleotide triphosphate hydrolases"/>
    <property type="match status" value="2"/>
</dbReference>
<reference evidence="3" key="1">
    <citation type="submission" date="2017-05" db="UniProtKB">
        <authorList>
            <consortium name="EnsemblMetazoa"/>
        </authorList>
    </citation>
    <scope>IDENTIFICATION</scope>
</reference>
<feature type="region of interest" description="Disordered" evidence="1">
    <location>
        <begin position="1"/>
        <end position="44"/>
    </location>
</feature>
<feature type="compositionally biased region" description="Low complexity" evidence="1">
    <location>
        <begin position="19"/>
        <end position="29"/>
    </location>
</feature>
<dbReference type="GO" id="GO:0004842">
    <property type="term" value="F:ubiquitin-protein transferase activity"/>
    <property type="evidence" value="ECO:0007669"/>
    <property type="project" value="InterPro"/>
</dbReference>
<dbReference type="SUPFAM" id="SSF52540">
    <property type="entry name" value="P-loop containing nucleoside triphosphate hydrolases"/>
    <property type="match status" value="2"/>
</dbReference>
<evidence type="ECO:0000313" key="3">
    <source>
        <dbReference type="EnsemblMetazoa" id="Aqu2.1.21944_001"/>
    </source>
</evidence>
<proteinExistence type="predicted"/>
<evidence type="ECO:0000259" key="2">
    <source>
        <dbReference type="SMART" id="SM00382"/>
    </source>
</evidence>
<feature type="domain" description="AAA+ ATPase" evidence="2">
    <location>
        <begin position="2488"/>
        <end position="2650"/>
    </location>
</feature>
<dbReference type="InterPro" id="IPR027417">
    <property type="entry name" value="P-loop_NTPase"/>
</dbReference>
<dbReference type="InterPro" id="IPR031248">
    <property type="entry name" value="RNF213"/>
</dbReference>
<feature type="compositionally biased region" description="Gly residues" evidence="1">
    <location>
        <begin position="1"/>
        <end position="18"/>
    </location>
</feature>
<dbReference type="InterPro" id="IPR003593">
    <property type="entry name" value="AAA+_ATPase"/>
</dbReference>
<dbReference type="GO" id="GO:0016887">
    <property type="term" value="F:ATP hydrolysis activity"/>
    <property type="evidence" value="ECO:0007669"/>
    <property type="project" value="InterPro"/>
</dbReference>
<dbReference type="PANTHER" id="PTHR22605:SF16">
    <property type="entry name" value="E3 UBIQUITIN-PROTEIN LIGASE RNF213"/>
    <property type="match status" value="1"/>
</dbReference>
<dbReference type="OrthoDB" id="9377137at2759"/>
<dbReference type="InParanoid" id="A0A1X7U3B4"/>
<organism evidence="3">
    <name type="scientific">Amphimedon queenslandica</name>
    <name type="common">Sponge</name>
    <dbReference type="NCBI Taxonomy" id="400682"/>
    <lineage>
        <taxon>Eukaryota</taxon>
        <taxon>Metazoa</taxon>
        <taxon>Porifera</taxon>
        <taxon>Demospongiae</taxon>
        <taxon>Heteroscleromorpha</taxon>
        <taxon>Haplosclerida</taxon>
        <taxon>Niphatidae</taxon>
        <taxon>Amphimedon</taxon>
    </lineage>
</organism>
<dbReference type="EnsemblMetazoa" id="Aqu2.1.21944_001">
    <property type="protein sequence ID" value="Aqu2.1.21944_001"/>
    <property type="gene ID" value="Aqu2.1.21944"/>
</dbReference>
<dbReference type="PANTHER" id="PTHR22605">
    <property type="entry name" value="RZ-TYPE DOMAIN-CONTAINING PROTEIN"/>
    <property type="match status" value="1"/>
</dbReference>
<sequence length="4315" mass="495005">MATKNGVGGGDGNQGARGSGSSSNDRASSGGAGGNPSTKSENRYDRNKLQMAISIVTSLLGDPQLAAKSRPKSLTTIEEMKVINLTFKQLSPLTNDFIRSLKQPNDFFDIIEKKYCQYYDCIMKIVTFGKVLKFDVNIEVAFNDLNELIKKQLEAFQKYPSTKSIKMLREAAFTAVQSSCNLLRSTMEKRLEAIEKKVEVLIRKTEILSVLPEKIKPNYLDCVVTTVQTFYDLEQRISLAFDAASFSEYLAKITEAIDCAEILTKGTLLCLHFYQFGVVSKDENLINLTGFYSLVSWIASDACINNVYLDYFCHYFPLYATAVLKQLSKDAVEKMEIIKNNIQKRKKLVDNKKTAAELKKILSVSFIESSDFPSFYEKLCQILESFHKFVKNCNSFWFNGGEPAKVRIKLVQDFAVALDLAFLKQIDISYQSISERYDKMNEYEEASITALTNALEFSQSMDDIGSLNEQISSFKKSLMLDIYCSKCSKENLETVIIQTPAELIFIQKPQYEEASCCYRVLDVPRNIDKKEVFDSCIYPQVPDKEQGRLSKWWHGTTLKLPASSHSLDFCAQAHLGKEYDNIKQCEIGDAVLVCEKILSVHQCLSKAYKVDTNSINEEMAFYNSNASQIIQSQLECLLAQVETCDYPSKIISGIVLCRCLVKISPKRLTPEVITTLLSTMTVNYDSTKSCYLEFEIVKSAINTSKWFIESLHVCISKAPLRSFPYVLKVLPLYHWFCEEFSNSSLIQLNYDADLLSQMIEGKDKRILPLSINSSDLINAITQLEPVQIEKDPLLQIQLVKMSSKVAHFSYLMKYVALQIILVDLGVKLKSKANVEEITEVISLLWQTKDNLNVHPDLLNCLKFLFNSLDFIAVTLHALGQKGKNAVVATLKLLLLAVDGLDSSKKKEQLQHVVPFIRNWAIVNIGEKFSYGRETGVQKEYQFWADMYSFADNSLEWKKIIQETVFARFDKIQSFELMVKLFNKLTTLVTDHDIIDVTRDCLVAHISSATDKDLQLVAGGSVKTQSILTHLIDVKFPSLPNDINTLFEWDMWPVILKGLSNIQSDEPQRICKHVRGILEDLCSDIKSGNVTVEMLLHLKMKWNACIVQMMSTLSVDQHRFLDDMRFANKRVHTLKIFLLLVKEFASSIPEGLSSLLVKANDLLKNHQEYLIKSLCNYDDGEWDFPLFPEAKMITPMLVQFAVMNSEGFKNDIFYYKKKQLEKSVTQESSLEDVCESFWVPLFDHCCTVADELKEETITLSNLSSLFGSTESADSEKTIERLLSAVEKCHAQCTKDIGLLADLSIQNDIHKLATFIESEPLNMQWVKKLGKKITDWSNVQALSAEADYLMEIIKAYDLNQSPIYRFSKQGIHELLQQMLKSVTDDDNKVLLFLKKIRLVDAEIKESVKELGQCKDLRSFIKSKSKDVSEMERFIQIALDIVAGDGAEMQDRLIDLSELCGKFYPLLYQLDSTTEAQDVDTIQALFQQTWESLKTHGDPLTLTKSCISNVEWYKFIGQLQGAGEQGTVKQLNDLNEHGEYTVSTTKDVQECTVSLTINSVDPHISKKFWTLDDLHEIESKLVLITRQTSKWVDAKNLFQEMLSRVCQICDVVQKLKEYGHMKYLVWQRTLACSDFVSDLASLDKQIEELEQTLSKWIGYVWRCRHQYSELNYYKTNQLIVLREELTKVDQDENHEISLQVFHLLNSTIGKPLESELIVRKALKGDVSLDDESLSVKEEFTTTESAPPPVQSVETNIEPEEISKVSQSLAKVRSDDCMNKLYEEADVLGYPEYLILEALLNQNITDIFDMMEWYDELTDDDTDKYQKEWMVNHVETKKNPLSTTESATDTTLCHSSPEGFNDIDINHVAKYFFKRMENSIFERTTSVADETDFVSLENLGRCLQIIAARQEYLKERHFLKPFEQGVPNLVITSADNIFICTLQIYSAGDNNSLPTFDEVFTCSESTTLEEVTIFWMRVLSNQKNNQIYCLLHGEKLPYLIAEESLDLLKYLSQGNEGYKLVIICSNEEEGKSNVISRLYSYRREWNLPTDEDMEQLEKFLWQNIIKIKRKSYIAHVNAADVDTESSQVRVFTSKQAGVGKSLSVRKLKDKLVKVFRVNGLITENQTQKAIVTLPLHGPVVTADEVLSMLLKEGSDLKSCIIHLDIPIRVLRSIDDIIFSLLILGGLTDSKGNVWRTHPSQLYAIELTLPSTKSYIWEFSQTRRVINLLKLFPNTECPTPKQLCDLMTEDSVAIELRTPMYQRVYQYLRLLELEEYSKLEKFIFVGTLEGSDRECLDTIIRHSNISIPTWKEVRHFVWFLNIQLSACEQSNIIKRVPGLRTFVVDFMTTMSRDFATSSMSTESTDNILNQHVPRRRWDESMHPYLFFNKNRTSVTHVGLQFETKNSQIVLQDTYTQKEIKADIAPELFDFLTKSVKIPLQSTSNCSENELDLIERLLEFMNIKTDEIKSPDETYVLTQDNLTKIMAIQTRFRCQIPVVLMGETGCGKTHLIRFMCKFATYNKPMKNMFILKVHGGTTEEDVIQCVNEAETAALENRKHKIDTVVFFDEANTSDVISLIKEIMCDGRCRGKLVPPFLKFVAACNPYRKHSHEMIKKLRGAGLGWRDEEASNNAEKLGEIPLRDLVYRVLELPDSMKALIYDFGQLKYETERDYILQMARNKLQKKDEVSHDCVIAIGEVLAKCQDFSKQMKDECSFVSLRDVDRVLVLFIYFLDVFTDVFQIHLHSHQCSGLSTPASITEVFVNAKNFQEKRDTTTFVSVVVLDEVGLAEASPYLPLKALHPLLEDGTEGSGSDDQRVSRDKRVAFIGISNWALDPAKMNRGIMVTRTEPSIVDLKESAIGICSDKGNNDPVLNRLRIYFTELASAYKSICDLQKREFFGLRDFYSLIKMLYWMSEETGSILTRPQLEHAVRRNFSGFDEFDTVAKFQLQELKDNELKIIQNFPCQFKQFRNKDVVIVKCFSTGEFLSIDENDDVVFTTNQLRNAQFIIHIKEKGKFSLQCICKNSLWLKVMESNLVTCSYDEYDLQLIPTQDKKASLICSYQQKLSSEQQKSFTQYHLIAPDDPITNPDYSSLGLISASLSNKKTTYHGESRYLLFLTQNYSSLQVLKHYIVTKCLQDFNTSQTSPESSIQQAEPFVLFGSSFPKDKEFAQVCRNISEIRLCMESGRMVILLNLENLYESLYDVLNQYYIKSGGHRYVDLGLRSNRMKCTVHPNFKLVLIAERERVYQEFPTPLINRLEKHFVDATTVLQQWQKDVCNQLDTWIETFLTERFTKDDAFIGYSSDTNAAVVLQATYIADSENDMEKVLEISKRLLLQIASPDAIVRSIYNYNMDKKYQQIYFVHQEHSSLADLINRIPPDNQTLLQVTTHTPTLSQTEFEELGNHIGIEKENMTRIHLEAFQTEQDFINSIDMMIKKGESHEHCVIFECERAHENGNLISCCRYRLTDKFREAAMSGYLSTRFILLIHLPKKCLKSNFVSFQGRPWLCYHVDAIFSTENSVPLNQILSGEVCSMSDIYYDENDYALTDSSTDDSDISDSLLFKEYQLVPYSEPQKINLCKRMYLQISKAASNPEQVNQLSQIIPQKILFPLSKDEITFHSQTIRLIKGILKDRELKEGTNAQQKWILDESMNMTKLQEAGTFQNAVVRKFDDVVIPIFAKIISIVDKYYNLKLLSKFESELKQLWLNLYNSDYVTQLIMSKLQYTPDDSLSINTASTQFSCRFPFSWILNDIVTGNPNKNSEELITLVQDHDLLKSFESLSETTISSLAKFYVHDFVHLLDTKRQPVEEEYYEVLEECMIAMSGISFSDELNVTSLFQIVVNVQRVYFENKSFFDLFSELIILVPSTAQKLKLKSNDSNIEILLVDALEIVLNSPFLDVQVPLMSKKEVSLQGWMQQQYDSHKVISSIFEICNIIPSEVCLKWHWVCVMKLFFEYVVLKNQKETIIFARRIEKFSAKIDDFKNSNTLNIVAFLLSGIEKELKKLPEAAKQQTIQKSCWSFFLEVLSTLCIDGDIFNEELIDTLIQAVFSTSQNVKDKKLCTYLQNHMEEMTYLQSFTIKLIMQYEYNKIQSKLRNIMEKINLPNPQSFIEIFLANIKTRSSVSVQSEKMTSVADSLLGEGHRLLMQCKNDGALSPQCWLAVAKFTKGLEVLAKKIHESTFDMEADPDVIYLFDEAESYCLSDDLNDDQTTEGPFWYLIRYIIRTFGSISLMRIFRNNYFKWILPSENFKDEEFMDFVAVYNPVYQDIRSAISRATTGEFDELNLAVQSLNPTFTVPLALALFERVKLSYATDIPSKKLSSE</sequence>